<evidence type="ECO:0000313" key="2">
    <source>
        <dbReference type="EMBL" id="PIU03758.1"/>
    </source>
</evidence>
<sequence>MLKLGRGNKILMRKKPEGSLPYKETWYIFGGELTADLTPEEAIKNQVKKQTSIDINFVKSLGWDTETKKDLDGVEKLFVYLDCLCEYVSGELHPSSDIEKLEWVEIENLKNYDLVLPSKALFRKLGYLQ</sequence>
<dbReference type="SUPFAM" id="SSF55811">
    <property type="entry name" value="Nudix"/>
    <property type="match status" value="1"/>
</dbReference>
<proteinExistence type="predicted"/>
<comment type="caution">
    <text evidence="2">The sequence shown here is derived from an EMBL/GenBank/DDBJ whole genome shotgun (WGS) entry which is preliminary data.</text>
</comment>
<dbReference type="EMBL" id="PEYO01000007">
    <property type="protein sequence ID" value="PIU03758.1"/>
    <property type="molecule type" value="Genomic_DNA"/>
</dbReference>
<organism evidence="2 3">
    <name type="scientific">Candidatus Shapirobacteria bacterium CG08_land_8_20_14_0_20_39_18</name>
    <dbReference type="NCBI Taxonomy" id="1974883"/>
    <lineage>
        <taxon>Bacteria</taxon>
        <taxon>Candidatus Shapironibacteriota</taxon>
    </lineage>
</organism>
<name>A0A2M6XDL3_9BACT</name>
<dbReference type="Proteomes" id="UP000228996">
    <property type="component" value="Unassembled WGS sequence"/>
</dbReference>
<accession>A0A2M6XDL3</accession>
<dbReference type="AlphaFoldDB" id="A0A2M6XDL3"/>
<reference evidence="3" key="1">
    <citation type="submission" date="2017-09" db="EMBL/GenBank/DDBJ databases">
        <title>Depth-based differentiation of microbial function through sediment-hosted aquifers and enrichment of novel symbionts in the deep terrestrial subsurface.</title>
        <authorList>
            <person name="Probst A.J."/>
            <person name="Ladd B."/>
            <person name="Jarett J.K."/>
            <person name="Geller-Mcgrath D.E."/>
            <person name="Sieber C.M.K."/>
            <person name="Emerson J.B."/>
            <person name="Anantharaman K."/>
            <person name="Thomas B.C."/>
            <person name="Malmstrom R."/>
            <person name="Stieglmeier M."/>
            <person name="Klingl A."/>
            <person name="Woyke T."/>
            <person name="Ryan C.M."/>
            <person name="Banfield J.F."/>
        </authorList>
    </citation>
    <scope>NUCLEOTIDE SEQUENCE [LARGE SCALE GENOMIC DNA]</scope>
</reference>
<evidence type="ECO:0000259" key="1">
    <source>
        <dbReference type="Pfam" id="PF00293"/>
    </source>
</evidence>
<feature type="domain" description="Nudix hydrolase" evidence="1">
    <location>
        <begin position="10"/>
        <end position="121"/>
    </location>
</feature>
<dbReference type="InterPro" id="IPR015797">
    <property type="entry name" value="NUDIX_hydrolase-like_dom_sf"/>
</dbReference>
<protein>
    <recommendedName>
        <fullName evidence="1">Nudix hydrolase domain-containing protein</fullName>
    </recommendedName>
</protein>
<evidence type="ECO:0000313" key="3">
    <source>
        <dbReference type="Proteomes" id="UP000228996"/>
    </source>
</evidence>
<gene>
    <name evidence="2" type="ORF">COT44_01635</name>
</gene>
<dbReference type="InterPro" id="IPR000086">
    <property type="entry name" value="NUDIX_hydrolase_dom"/>
</dbReference>
<dbReference type="Pfam" id="PF00293">
    <property type="entry name" value="NUDIX"/>
    <property type="match status" value="1"/>
</dbReference>
<dbReference type="Gene3D" id="3.90.79.10">
    <property type="entry name" value="Nucleoside Triphosphate Pyrophosphohydrolase"/>
    <property type="match status" value="1"/>
</dbReference>